<comment type="caution">
    <text evidence="8">The sequence shown here is derived from an EMBL/GenBank/DDBJ whole genome shotgun (WGS) entry which is preliminary data.</text>
</comment>
<dbReference type="PANTHER" id="PTHR32089:SF33">
    <property type="entry name" value="TOXIN COREGULATED PILUS BIOSYNTHESIS PROTEIN I"/>
    <property type="match status" value="1"/>
</dbReference>
<dbReference type="SMART" id="SM00304">
    <property type="entry name" value="HAMP"/>
    <property type="match status" value="1"/>
</dbReference>
<gene>
    <name evidence="8" type="ORF">ELS82_08400</name>
</gene>
<feature type="transmembrane region" description="Helical" evidence="5">
    <location>
        <begin position="190"/>
        <end position="209"/>
    </location>
</feature>
<evidence type="ECO:0000313" key="9">
    <source>
        <dbReference type="Proteomes" id="UP000297753"/>
    </source>
</evidence>
<dbReference type="EMBL" id="SATR01000010">
    <property type="protein sequence ID" value="TFH91969.1"/>
    <property type="molecule type" value="Genomic_DNA"/>
</dbReference>
<comment type="subcellular location">
    <subcellularLocation>
        <location evidence="1">Membrane</location>
    </subcellularLocation>
</comment>
<protein>
    <submittedName>
        <fullName evidence="8">Methyl-accepting chemotaxis protein</fullName>
    </submittedName>
</protein>
<dbReference type="InterPro" id="IPR003660">
    <property type="entry name" value="HAMP_dom"/>
</dbReference>
<evidence type="ECO:0000259" key="6">
    <source>
        <dbReference type="PROSITE" id="PS50111"/>
    </source>
</evidence>
<dbReference type="PROSITE" id="PS50111">
    <property type="entry name" value="CHEMOTAXIS_TRANSDUC_2"/>
    <property type="match status" value="1"/>
</dbReference>
<evidence type="ECO:0000313" key="8">
    <source>
        <dbReference type="EMBL" id="TFH91969.1"/>
    </source>
</evidence>
<evidence type="ECO:0000256" key="2">
    <source>
        <dbReference type="ARBA" id="ARBA00023224"/>
    </source>
</evidence>
<dbReference type="SMART" id="SM00283">
    <property type="entry name" value="MA"/>
    <property type="match status" value="1"/>
</dbReference>
<dbReference type="PANTHER" id="PTHR32089">
    <property type="entry name" value="METHYL-ACCEPTING CHEMOTAXIS PROTEIN MCPB"/>
    <property type="match status" value="1"/>
</dbReference>
<dbReference type="Pfam" id="PF00672">
    <property type="entry name" value="HAMP"/>
    <property type="match status" value="1"/>
</dbReference>
<organism evidence="8 9">
    <name type="scientific">Vibrio ouci</name>
    <dbReference type="NCBI Taxonomy" id="2499078"/>
    <lineage>
        <taxon>Bacteria</taxon>
        <taxon>Pseudomonadati</taxon>
        <taxon>Pseudomonadota</taxon>
        <taxon>Gammaproteobacteria</taxon>
        <taxon>Vibrionales</taxon>
        <taxon>Vibrionaceae</taxon>
        <taxon>Vibrio</taxon>
    </lineage>
</organism>
<dbReference type="GO" id="GO:0006935">
    <property type="term" value="P:chemotaxis"/>
    <property type="evidence" value="ECO:0007669"/>
    <property type="project" value="UniProtKB-ARBA"/>
</dbReference>
<dbReference type="CDD" id="cd06225">
    <property type="entry name" value="HAMP"/>
    <property type="match status" value="1"/>
</dbReference>
<dbReference type="Gene3D" id="1.10.287.950">
    <property type="entry name" value="Methyl-accepting chemotaxis protein"/>
    <property type="match status" value="1"/>
</dbReference>
<name>A0A4Y8WGM3_9VIBR</name>
<reference evidence="8 9" key="1">
    <citation type="submission" date="2019-01" db="EMBL/GenBank/DDBJ databases">
        <title>Vibrio BEI176 sp. nov, a marine bacterium isolated from China: eastern marignal seas.</title>
        <authorList>
            <person name="Li B."/>
        </authorList>
    </citation>
    <scope>NUCLEOTIDE SEQUENCE [LARGE SCALE GENOMIC DNA]</scope>
    <source>
        <strain evidence="8 9">BEI176</strain>
    </source>
</reference>
<dbReference type="AlphaFoldDB" id="A0A4Y8WGM3"/>
<feature type="domain" description="Methyl-accepting transducer" evidence="6">
    <location>
        <begin position="263"/>
        <end position="499"/>
    </location>
</feature>
<dbReference type="InterPro" id="IPR004089">
    <property type="entry name" value="MCPsignal_dom"/>
</dbReference>
<dbReference type="GO" id="GO:0016020">
    <property type="term" value="C:membrane"/>
    <property type="evidence" value="ECO:0007669"/>
    <property type="project" value="UniProtKB-SubCell"/>
</dbReference>
<evidence type="ECO:0000256" key="1">
    <source>
        <dbReference type="ARBA" id="ARBA00004370"/>
    </source>
</evidence>
<dbReference type="GO" id="GO:0007165">
    <property type="term" value="P:signal transduction"/>
    <property type="evidence" value="ECO:0007669"/>
    <property type="project" value="UniProtKB-KW"/>
</dbReference>
<dbReference type="Proteomes" id="UP000297753">
    <property type="component" value="Unassembled WGS sequence"/>
</dbReference>
<dbReference type="Pfam" id="PF00015">
    <property type="entry name" value="MCPsignal"/>
    <property type="match status" value="1"/>
</dbReference>
<evidence type="ECO:0000256" key="4">
    <source>
        <dbReference type="PROSITE-ProRule" id="PRU00284"/>
    </source>
</evidence>
<dbReference type="FunFam" id="1.10.287.950:FF:000001">
    <property type="entry name" value="Methyl-accepting chemotaxis sensory transducer"/>
    <property type="match status" value="1"/>
</dbReference>
<dbReference type="SUPFAM" id="SSF58104">
    <property type="entry name" value="Methyl-accepting chemotaxis protein (MCP) signaling domain"/>
    <property type="match status" value="1"/>
</dbReference>
<keyword evidence="5" id="KW-1133">Transmembrane helix</keyword>
<keyword evidence="5" id="KW-0812">Transmembrane</keyword>
<feature type="domain" description="HAMP" evidence="7">
    <location>
        <begin position="206"/>
        <end position="258"/>
    </location>
</feature>
<evidence type="ECO:0000256" key="3">
    <source>
        <dbReference type="ARBA" id="ARBA00029447"/>
    </source>
</evidence>
<sequence length="535" mass="58710">MVKFLSRLRIKTKLLLSFLSMVVLFTIVNIYNLNVLNSDITNLNSYSSSSLSKINSVYDNEIQSTYEIRLLFLKAAGREGLDGTFISALDSWYQSIERNFIDDGKSATQLRLENYKNYYHHVRNLPEVKNKYSAYSEEYAGFLKESDELASKLIQSLAEFSDEINSSIREDFRQTQAHADQVAIHSLIELAIISLVSLLFITYVASTIARPINDVAMKLNEMANGDFSVRYQYVGKNELGSLSSSINGLGESIGHIIEQVNVNIDGVAAAATELNSIMHQSRESSHLEKEQFAQISVAVTELSSTAKEVNANAAAAEKASDSALEFVSIGQKHIDDAQRSSEEVAKSINRSAEMIGELKGHSSDIGRVIEVINNISDQTNLLALNAAIEAARAGEQGRGFAVVADEVRGLAVQTQDSTAEIQNVIEALQEQASIVSDLTLHNVNLIKGSQESSQHVLGAFNEITLAVQKISEQNSLVFAASSEQADVTDSVSRSIVQVSEIVTDNTESIGHCFEASDELAVMSERQKELLSRYIS</sequence>
<accession>A0A4Y8WGM3</accession>
<comment type="similarity">
    <text evidence="3">Belongs to the methyl-accepting chemotaxis (MCP) protein family.</text>
</comment>
<dbReference type="CDD" id="cd11386">
    <property type="entry name" value="MCP_signal"/>
    <property type="match status" value="1"/>
</dbReference>
<dbReference type="OrthoDB" id="5867045at2"/>
<keyword evidence="5" id="KW-0472">Membrane</keyword>
<evidence type="ECO:0000259" key="7">
    <source>
        <dbReference type="PROSITE" id="PS50885"/>
    </source>
</evidence>
<evidence type="ECO:0000256" key="5">
    <source>
        <dbReference type="SAM" id="Phobius"/>
    </source>
</evidence>
<keyword evidence="2 4" id="KW-0807">Transducer</keyword>
<dbReference type="PROSITE" id="PS50885">
    <property type="entry name" value="HAMP"/>
    <property type="match status" value="1"/>
</dbReference>
<keyword evidence="9" id="KW-1185">Reference proteome</keyword>
<proteinExistence type="inferred from homology"/>